<evidence type="ECO:0000256" key="1">
    <source>
        <dbReference type="ARBA" id="ARBA00023002"/>
    </source>
</evidence>
<dbReference type="InterPro" id="IPR019945">
    <property type="entry name" value="F420_G6P_DH-rel"/>
</dbReference>
<dbReference type="Proteomes" id="UP001281203">
    <property type="component" value="Unassembled WGS sequence"/>
</dbReference>
<dbReference type="PANTHER" id="PTHR43244:SF1">
    <property type="entry name" value="5,10-METHYLENETETRAHYDROMETHANOPTERIN REDUCTASE"/>
    <property type="match status" value="1"/>
</dbReference>
<dbReference type="NCBIfam" id="TIGR03557">
    <property type="entry name" value="F420_G6P_family"/>
    <property type="match status" value="1"/>
</dbReference>
<dbReference type="GO" id="GO:0016491">
    <property type="term" value="F:oxidoreductase activity"/>
    <property type="evidence" value="ECO:0007669"/>
    <property type="project" value="UniProtKB-KW"/>
</dbReference>
<dbReference type="SUPFAM" id="SSF51679">
    <property type="entry name" value="Bacterial luciferase-like"/>
    <property type="match status" value="1"/>
</dbReference>
<dbReference type="Gene3D" id="3.20.20.30">
    <property type="entry name" value="Luciferase-like domain"/>
    <property type="match status" value="1"/>
</dbReference>
<dbReference type="InterPro" id="IPR036661">
    <property type="entry name" value="Luciferase-like_sf"/>
</dbReference>
<evidence type="ECO:0000313" key="4">
    <source>
        <dbReference type="Proteomes" id="UP001281203"/>
    </source>
</evidence>
<proteinExistence type="predicted"/>
<dbReference type="Pfam" id="PF00296">
    <property type="entry name" value="Bac_luciferase"/>
    <property type="match status" value="1"/>
</dbReference>
<dbReference type="RefSeq" id="WP_317065253.1">
    <property type="nucleotide sequence ID" value="NZ_WBKO01000002.1"/>
</dbReference>
<feature type="domain" description="Luciferase-like" evidence="2">
    <location>
        <begin position="13"/>
        <end position="293"/>
    </location>
</feature>
<gene>
    <name evidence="3" type="ORF">F8E02_09300</name>
</gene>
<comment type="caution">
    <text evidence="3">The sequence shown here is derived from an EMBL/GenBank/DDBJ whole genome shotgun (WGS) entry which is preliminary data.</text>
</comment>
<protein>
    <submittedName>
        <fullName evidence="3">TIGR03557 family F420-dependent LLM class oxidoreductase</fullName>
        <ecNumber evidence="3">1.-.-.-</ecNumber>
    </submittedName>
</protein>
<evidence type="ECO:0000259" key="2">
    <source>
        <dbReference type="Pfam" id="PF00296"/>
    </source>
</evidence>
<dbReference type="CDD" id="cd01097">
    <property type="entry name" value="Tetrahydromethanopterin_reductase"/>
    <property type="match status" value="1"/>
</dbReference>
<evidence type="ECO:0000313" key="3">
    <source>
        <dbReference type="EMBL" id="MDV2482189.1"/>
    </source>
</evidence>
<dbReference type="EC" id="1.-.-.-" evidence="3"/>
<dbReference type="InterPro" id="IPR050564">
    <property type="entry name" value="F420-G6PD/mer"/>
</dbReference>
<dbReference type="EMBL" id="WBKO01000002">
    <property type="protein sequence ID" value="MDV2482189.1"/>
    <property type="molecule type" value="Genomic_DNA"/>
</dbReference>
<organism evidence="3 4">
    <name type="scientific">Methanoculleus caldifontis</name>
    <dbReference type="NCBI Taxonomy" id="2651577"/>
    <lineage>
        <taxon>Archaea</taxon>
        <taxon>Methanobacteriati</taxon>
        <taxon>Methanobacteriota</taxon>
        <taxon>Stenosarchaea group</taxon>
        <taxon>Methanomicrobia</taxon>
        <taxon>Methanomicrobiales</taxon>
        <taxon>Methanomicrobiaceae</taxon>
        <taxon>Methanoculleus</taxon>
    </lineage>
</organism>
<keyword evidence="4" id="KW-1185">Reference proteome</keyword>
<sequence length="341" mass="37343">MVEIGYKLFTEAHSASELVHNARLAEDAGFSFVSISDHYLPWISNHGHAGFAWCTIGGISQTTSRIKVSTGVTCPLMRYHPAIVAQAAATAASMMPGRFELGLGTGESLNEHIIGGIFPTSAPVRLDMLREAVNIIRTLWKGGMKDYYGNYYTVDNAQIFELPEQLPKIRISAEGPMAAEVAGEIGDALIHYEQKPEEVIQTFRASGGEGKSCMVETAVCYGRSVDEAKRTAYEWFPVAANKGELNWIVPTPTHFEQMQQMVTPDDVAKKVLCSSDPQKIIEKVGELADIGYDSILLHQVGPDQERFINLAHDTILPEFGIKPPRVESEGRMVPGPGPAPR</sequence>
<reference evidence="3 4" key="1">
    <citation type="submission" date="2019-10" db="EMBL/GenBank/DDBJ databases">
        <title>Isolation and characterization of Methanoculleus sp. Wushi-C6 from a hot spring well.</title>
        <authorList>
            <person name="Chen S.-C."/>
            <person name="Lan Z.-H."/>
            <person name="You Y.-T."/>
            <person name="Lai M.-C."/>
        </authorList>
    </citation>
    <scope>NUCLEOTIDE SEQUENCE [LARGE SCALE GENOMIC DNA]</scope>
    <source>
        <strain evidence="3 4">Wushi-C6</strain>
    </source>
</reference>
<keyword evidence="1 3" id="KW-0560">Oxidoreductase</keyword>
<name>A0ABU3X2A0_9EURY</name>
<dbReference type="InterPro" id="IPR011251">
    <property type="entry name" value="Luciferase-like_dom"/>
</dbReference>
<dbReference type="PANTHER" id="PTHR43244">
    <property type="match status" value="1"/>
</dbReference>
<accession>A0ABU3X2A0</accession>